<proteinExistence type="predicted"/>
<protein>
    <submittedName>
        <fullName evidence="2">Uncharacterized protein</fullName>
    </submittedName>
</protein>
<evidence type="ECO:0000313" key="3">
    <source>
        <dbReference type="Proteomes" id="UP000580250"/>
    </source>
</evidence>
<accession>A0A6V7VN54</accession>
<keyword evidence="1" id="KW-0732">Signal</keyword>
<reference evidence="2 3" key="1">
    <citation type="submission" date="2020-08" db="EMBL/GenBank/DDBJ databases">
        <authorList>
            <person name="Koutsovoulos G."/>
            <person name="Danchin GJ E."/>
        </authorList>
    </citation>
    <scope>NUCLEOTIDE SEQUENCE [LARGE SCALE GENOMIC DNA]</scope>
</reference>
<dbReference type="AlphaFoldDB" id="A0A6V7VN54"/>
<feature type="signal peptide" evidence="1">
    <location>
        <begin position="1"/>
        <end position="18"/>
    </location>
</feature>
<dbReference type="Proteomes" id="UP000580250">
    <property type="component" value="Unassembled WGS sequence"/>
</dbReference>
<dbReference type="EMBL" id="CAJEWN010000276">
    <property type="protein sequence ID" value="CAD2176420.1"/>
    <property type="molecule type" value="Genomic_DNA"/>
</dbReference>
<evidence type="ECO:0000256" key="1">
    <source>
        <dbReference type="SAM" id="SignalP"/>
    </source>
</evidence>
<sequence>MVIILAILFISCFLFTNCSINDKMFGSLSSVKVIMEEDIEKVSEIPVNYVEGCKGILFCYPSQFSANSENNWKPNKAFELTKKGASNLCLNSLKESTEYEKLKNIQWNRVMVFKEGKENLEIFADIFPENDQILLHNTTTSVLFNFLIGKDNSLKKKILSESKIDREYFNVDKNPKPLLDDYPGILALKLDIMLGKSKDIKTNPINRQFIWKLIDKCVVNKDMFITNKKFVENRIEIWTSLFNLACDGAEFRKDDRSKKCTYKSDDTNKMRYWNSVNFTLCYVSKLGKELKNNPKSEYAKNCSKDGEEKHGIEFRVYGTRVGFNQSIEDYYIEFNVAVVLGFSFSTKTIAFNKTVKATGKVRHSYTGIQDERLYYTYLDTLNREESYILIFSIQLGNNGKNFAILTDEMNGNVYDYGNYVLTNFGNKSIQEIVEEDGAIAMIGPDMNLEGKLLLSKNIQFLPVTNESCSIHTVDIKINNVTIEKEISCYKRSPNICDQLGLEEYNKQNKAFSELLELYEKCPCYTWEPRPPSITDDRLIVHPGARDKRNVKNDTLLGTRDAEGLVYGCEDARYFVLGDIALRYDDILQELEIQRKCKF</sequence>
<organism evidence="2 3">
    <name type="scientific">Meloidogyne enterolobii</name>
    <name type="common">Root-knot nematode worm</name>
    <name type="synonym">Meloidogyne mayaguensis</name>
    <dbReference type="NCBI Taxonomy" id="390850"/>
    <lineage>
        <taxon>Eukaryota</taxon>
        <taxon>Metazoa</taxon>
        <taxon>Ecdysozoa</taxon>
        <taxon>Nematoda</taxon>
        <taxon>Chromadorea</taxon>
        <taxon>Rhabditida</taxon>
        <taxon>Tylenchina</taxon>
        <taxon>Tylenchomorpha</taxon>
        <taxon>Tylenchoidea</taxon>
        <taxon>Meloidogynidae</taxon>
        <taxon>Meloidogyninae</taxon>
        <taxon>Meloidogyne</taxon>
    </lineage>
</organism>
<evidence type="ECO:0000313" key="2">
    <source>
        <dbReference type="EMBL" id="CAD2176420.1"/>
    </source>
</evidence>
<name>A0A6V7VN54_MELEN</name>
<comment type="caution">
    <text evidence="2">The sequence shown here is derived from an EMBL/GenBank/DDBJ whole genome shotgun (WGS) entry which is preliminary data.</text>
</comment>
<dbReference type="OrthoDB" id="5905387at2759"/>
<feature type="chain" id="PRO_5028378114" evidence="1">
    <location>
        <begin position="19"/>
        <end position="598"/>
    </location>
</feature>
<gene>
    <name evidence="2" type="ORF">MENT_LOCUS28232</name>
</gene>